<reference evidence="2 3" key="1">
    <citation type="journal article" date="2018" name="Mol. Plant">
        <title>The genome of Artemisia annua provides insight into the evolution of Asteraceae family and artemisinin biosynthesis.</title>
        <authorList>
            <person name="Shen Q."/>
            <person name="Zhang L."/>
            <person name="Liao Z."/>
            <person name="Wang S."/>
            <person name="Yan T."/>
            <person name="Shi P."/>
            <person name="Liu M."/>
            <person name="Fu X."/>
            <person name="Pan Q."/>
            <person name="Wang Y."/>
            <person name="Lv Z."/>
            <person name="Lu X."/>
            <person name="Zhang F."/>
            <person name="Jiang W."/>
            <person name="Ma Y."/>
            <person name="Chen M."/>
            <person name="Hao X."/>
            <person name="Li L."/>
            <person name="Tang Y."/>
            <person name="Lv G."/>
            <person name="Zhou Y."/>
            <person name="Sun X."/>
            <person name="Brodelius P.E."/>
            <person name="Rose J.K.C."/>
            <person name="Tang K."/>
        </authorList>
    </citation>
    <scope>NUCLEOTIDE SEQUENCE [LARGE SCALE GENOMIC DNA]</scope>
    <source>
        <strain evidence="3">cv. Huhao1</strain>
        <tissue evidence="2">Leaf</tissue>
    </source>
</reference>
<evidence type="ECO:0000313" key="3">
    <source>
        <dbReference type="Proteomes" id="UP000245207"/>
    </source>
</evidence>
<dbReference type="AlphaFoldDB" id="A0A2U1K8V4"/>
<comment type="caution">
    <text evidence="2">The sequence shown here is derived from an EMBL/GenBank/DDBJ whole genome shotgun (WGS) entry which is preliminary data.</text>
</comment>
<accession>A0A2U1K8V4</accession>
<sequence length="174" mass="19537">MYNMASHGRDVGMPKDWGHQAYWLHKRKETYKYKIELVSSSTIWPKCSIPSILLPPAHHVPVGRPMKNRRVNKEEKAENALKTMVKNGKLSRNGNTVTCTICGTKGNNIRACKGPREKQENRKRNKKARTDGVADVEPTEVVVGRSQSRASQSTQEVGSQMRKIARLATKQAAV</sequence>
<evidence type="ECO:0000256" key="1">
    <source>
        <dbReference type="SAM" id="MobiDB-lite"/>
    </source>
</evidence>
<proteinExistence type="predicted"/>
<feature type="compositionally biased region" description="Basic and acidic residues" evidence="1">
    <location>
        <begin position="114"/>
        <end position="132"/>
    </location>
</feature>
<evidence type="ECO:0000313" key="2">
    <source>
        <dbReference type="EMBL" id="PWA13628.1"/>
    </source>
</evidence>
<dbReference type="Proteomes" id="UP000245207">
    <property type="component" value="Unassembled WGS sequence"/>
</dbReference>
<protein>
    <submittedName>
        <fullName evidence="2">Zinc finger, SWIM-type</fullName>
    </submittedName>
</protein>
<feature type="region of interest" description="Disordered" evidence="1">
    <location>
        <begin position="113"/>
        <end position="162"/>
    </location>
</feature>
<feature type="compositionally biased region" description="Polar residues" evidence="1">
    <location>
        <begin position="145"/>
        <end position="158"/>
    </location>
</feature>
<organism evidence="2 3">
    <name type="scientific">Artemisia annua</name>
    <name type="common">Sweet wormwood</name>
    <dbReference type="NCBI Taxonomy" id="35608"/>
    <lineage>
        <taxon>Eukaryota</taxon>
        <taxon>Viridiplantae</taxon>
        <taxon>Streptophyta</taxon>
        <taxon>Embryophyta</taxon>
        <taxon>Tracheophyta</taxon>
        <taxon>Spermatophyta</taxon>
        <taxon>Magnoliopsida</taxon>
        <taxon>eudicotyledons</taxon>
        <taxon>Gunneridae</taxon>
        <taxon>Pentapetalae</taxon>
        <taxon>asterids</taxon>
        <taxon>campanulids</taxon>
        <taxon>Asterales</taxon>
        <taxon>Asteraceae</taxon>
        <taxon>Asteroideae</taxon>
        <taxon>Anthemideae</taxon>
        <taxon>Artemisiinae</taxon>
        <taxon>Artemisia</taxon>
    </lineage>
</organism>
<gene>
    <name evidence="2" type="ORF">CTI12_AA631990</name>
</gene>
<name>A0A2U1K8V4_ARTAN</name>
<keyword evidence="3" id="KW-1185">Reference proteome</keyword>
<dbReference type="EMBL" id="PKPP01037937">
    <property type="protein sequence ID" value="PWA13628.1"/>
    <property type="molecule type" value="Genomic_DNA"/>
</dbReference>